<dbReference type="PANTHER" id="PTHR32176:SF92">
    <property type="entry name" value="XYLOSE ISOMERASE"/>
    <property type="match status" value="1"/>
</dbReference>
<evidence type="ECO:0000256" key="2">
    <source>
        <dbReference type="ARBA" id="ARBA00023098"/>
    </source>
</evidence>
<protein>
    <submittedName>
        <fullName evidence="5">Patatin-like phospholipase family protein</fullName>
    </submittedName>
</protein>
<dbReference type="InterPro" id="IPR002641">
    <property type="entry name" value="PNPLA_dom"/>
</dbReference>
<organism evidence="5 6">
    <name type="scientific">Rhodocytophaga aerolata</name>
    <dbReference type="NCBI Taxonomy" id="455078"/>
    <lineage>
        <taxon>Bacteria</taxon>
        <taxon>Pseudomonadati</taxon>
        <taxon>Bacteroidota</taxon>
        <taxon>Cytophagia</taxon>
        <taxon>Cytophagales</taxon>
        <taxon>Rhodocytophagaceae</taxon>
        <taxon>Rhodocytophaga</taxon>
    </lineage>
</organism>
<evidence type="ECO:0000256" key="1">
    <source>
        <dbReference type="ARBA" id="ARBA00010240"/>
    </source>
</evidence>
<gene>
    <name evidence="5" type="ORF">Q0590_00445</name>
</gene>
<dbReference type="RefSeq" id="WP_302035496.1">
    <property type="nucleotide sequence ID" value="NZ_JAUKPO010000001.1"/>
</dbReference>
<dbReference type="Gene3D" id="3.40.1090.10">
    <property type="entry name" value="Cytosolic phospholipase A2 catalytic domain"/>
    <property type="match status" value="1"/>
</dbReference>
<evidence type="ECO:0000313" key="5">
    <source>
        <dbReference type="EMBL" id="MDO1444692.1"/>
    </source>
</evidence>
<proteinExistence type="inferred from homology"/>
<dbReference type="InterPro" id="IPR016035">
    <property type="entry name" value="Acyl_Trfase/lysoPLipase"/>
</dbReference>
<dbReference type="PANTHER" id="PTHR32176">
    <property type="entry name" value="XYLOSE ISOMERASE"/>
    <property type="match status" value="1"/>
</dbReference>
<dbReference type="SUPFAM" id="SSF52151">
    <property type="entry name" value="FabD/lysophospholipase-like"/>
    <property type="match status" value="1"/>
</dbReference>
<comment type="caution">
    <text evidence="5">The sequence shown here is derived from an EMBL/GenBank/DDBJ whole genome shotgun (WGS) entry which is preliminary data.</text>
</comment>
<evidence type="ECO:0000259" key="4">
    <source>
        <dbReference type="PROSITE" id="PS51635"/>
    </source>
</evidence>
<sequence length="349" mass="38969">MASFTPEKKFIRILSIDGGGVRGIIPGQILAKLEHKLQARTGDPEKRLADYFDFFAGTGTGGILSCAYITPLKEKIRTPRFSASQIVDFYIRYAGAIFDNTFDHKLITLGGLLDEQYSAVGMEKMFADYFETIQLSQLLKPCVITSYDIHRRRGHFFTQHTASRPSSDFYVRDIARATSAIPTYFECKEIASLSGVSYPLVDGSIVAYNPALCAVAEVSKVFYGSQARTQQATLPAMLILSLGTGLPKMQYSYEDAKDWGLAKWARPLQRMTASANAEAVDYQLQQLYTSIGARQQYLRINPELPIDVAAEIDNVQPQNLQALKELGDTTFEAMELELDKFVSLMLEEE</sequence>
<evidence type="ECO:0000313" key="6">
    <source>
        <dbReference type="Proteomes" id="UP001168528"/>
    </source>
</evidence>
<evidence type="ECO:0000256" key="3">
    <source>
        <dbReference type="PROSITE-ProRule" id="PRU01161"/>
    </source>
</evidence>
<name>A0ABT8QXX6_9BACT</name>
<dbReference type="Pfam" id="PF01734">
    <property type="entry name" value="Patatin"/>
    <property type="match status" value="1"/>
</dbReference>
<comment type="similarity">
    <text evidence="1">Belongs to the patatin family.</text>
</comment>
<feature type="short sequence motif" description="GXGXXG" evidence="3">
    <location>
        <begin position="18"/>
        <end position="23"/>
    </location>
</feature>
<dbReference type="EMBL" id="JAUKPO010000001">
    <property type="protein sequence ID" value="MDO1444692.1"/>
    <property type="molecule type" value="Genomic_DNA"/>
</dbReference>
<feature type="domain" description="PNPLA" evidence="4">
    <location>
        <begin position="14"/>
        <end position="215"/>
    </location>
</feature>
<dbReference type="PROSITE" id="PS51635">
    <property type="entry name" value="PNPLA"/>
    <property type="match status" value="1"/>
</dbReference>
<reference evidence="5" key="1">
    <citation type="submission" date="2023-07" db="EMBL/GenBank/DDBJ databases">
        <title>The genome sequence of Rhodocytophaga aerolata KACC 12507.</title>
        <authorList>
            <person name="Zhang X."/>
        </authorList>
    </citation>
    <scope>NUCLEOTIDE SEQUENCE</scope>
    <source>
        <strain evidence="5">KACC 12507</strain>
    </source>
</reference>
<keyword evidence="6" id="KW-1185">Reference proteome</keyword>
<dbReference type="Proteomes" id="UP001168528">
    <property type="component" value="Unassembled WGS sequence"/>
</dbReference>
<keyword evidence="2" id="KW-0443">Lipid metabolism</keyword>
<accession>A0ABT8QXX6</accession>
<comment type="caution">
    <text evidence="3">Lacks conserved residue(s) required for the propagation of feature annotation.</text>
</comment>